<evidence type="ECO:0000256" key="1">
    <source>
        <dbReference type="ARBA" id="ARBA00004861"/>
    </source>
</evidence>
<dbReference type="InterPro" id="IPR013785">
    <property type="entry name" value="Aldolase_TIM"/>
</dbReference>
<evidence type="ECO:0000256" key="7">
    <source>
        <dbReference type="NCBIfam" id="TIGR02127"/>
    </source>
</evidence>
<dbReference type="GO" id="GO:0004590">
    <property type="term" value="F:orotidine-5'-phosphate decarboxylase activity"/>
    <property type="evidence" value="ECO:0007669"/>
    <property type="project" value="UniProtKB-UniRule"/>
</dbReference>
<comment type="catalytic activity">
    <reaction evidence="6">
        <text>orotidine 5'-phosphate + H(+) = UMP + CO2</text>
        <dbReference type="Rhea" id="RHEA:11596"/>
        <dbReference type="ChEBI" id="CHEBI:15378"/>
        <dbReference type="ChEBI" id="CHEBI:16526"/>
        <dbReference type="ChEBI" id="CHEBI:57538"/>
        <dbReference type="ChEBI" id="CHEBI:57865"/>
        <dbReference type="EC" id="4.1.1.23"/>
    </reaction>
</comment>
<dbReference type="NCBIfam" id="TIGR02127">
    <property type="entry name" value="pyrF_sub2"/>
    <property type="match status" value="1"/>
</dbReference>
<organism evidence="9 10">
    <name type="scientific">Lawsonella clevelandensis</name>
    <dbReference type="NCBI Taxonomy" id="1528099"/>
    <lineage>
        <taxon>Bacteria</taxon>
        <taxon>Bacillati</taxon>
        <taxon>Actinomycetota</taxon>
        <taxon>Actinomycetes</taxon>
        <taxon>Mycobacteriales</taxon>
        <taxon>Lawsonellaceae</taxon>
        <taxon>Lawsonella</taxon>
    </lineage>
</organism>
<dbReference type="PANTHER" id="PTHR43375">
    <property type="entry name" value="OROTIDINE 5'-PHOSPHATE DECARBOXYLASE"/>
    <property type="match status" value="1"/>
</dbReference>
<keyword evidence="4" id="KW-0665">Pyrimidine biosynthesis</keyword>
<gene>
    <name evidence="9" type="primary">pyrF</name>
    <name evidence="9" type="ORF">DI579_01880</name>
</gene>
<keyword evidence="5" id="KW-0456">Lyase</keyword>
<dbReference type="Gene3D" id="3.20.20.70">
    <property type="entry name" value="Aldolase class I"/>
    <property type="match status" value="1"/>
</dbReference>
<accession>A0A2W5ICQ4</accession>
<comment type="caution">
    <text evidence="9">The sequence shown here is derived from an EMBL/GenBank/DDBJ whole genome shotgun (WGS) entry which is preliminary data.</text>
</comment>
<evidence type="ECO:0000256" key="6">
    <source>
        <dbReference type="ARBA" id="ARBA00049157"/>
    </source>
</evidence>
<dbReference type="PANTHER" id="PTHR43375:SF1">
    <property type="entry name" value="OROTIDINE 5'-PHOSPHATE DECARBOXYLASE"/>
    <property type="match status" value="1"/>
</dbReference>
<evidence type="ECO:0000313" key="9">
    <source>
        <dbReference type="EMBL" id="PZP89925.1"/>
    </source>
</evidence>
<dbReference type="GO" id="GO:0044205">
    <property type="term" value="P:'de novo' UMP biosynthetic process"/>
    <property type="evidence" value="ECO:0007669"/>
    <property type="project" value="UniProtKB-UniPathway"/>
</dbReference>
<dbReference type="RefSeq" id="WP_290595280.1">
    <property type="nucleotide sequence ID" value="NZ_CAKZIO010000003.1"/>
</dbReference>
<sequence>MSLCSSSKPFGLALQEACAKTGRLCVGIDPHTALMQQWGLEWNVAGLREFTQICVEAFAGRVALVKPQVAFFECFGSQGFAILEKALADLHDAGTLVVADAKRGDIGSTNKGYADAWLRDDSPLACDALTVSPYLGVASLAPLFTAAQESGKGLFVLARTSNPEGAVIQNAVTSLDSDERMENSETSSCSVAQYVVDYVSACNAIEKERWGIGSYGVVVGATVQQPPLLENLCGPVLLPGVGAQGATKDDVDRIVGNKGTLGIPNISRALLECGPSVEDLATQLSKFNSEYLA</sequence>
<feature type="domain" description="Orotidine 5'-phosphate decarboxylase" evidence="8">
    <location>
        <begin position="23"/>
        <end position="283"/>
    </location>
</feature>
<protein>
    <recommendedName>
        <fullName evidence="7">Orotidine-5'-phosphate decarboxylase</fullName>
        <ecNumber evidence="7">4.1.1.23</ecNumber>
    </recommendedName>
</protein>
<dbReference type="Proteomes" id="UP000248606">
    <property type="component" value="Unassembled WGS sequence"/>
</dbReference>
<comment type="pathway">
    <text evidence="1">Pyrimidine metabolism; UMP biosynthesis via de novo pathway; UMP from orotate: step 2/2.</text>
</comment>
<dbReference type="InterPro" id="IPR011060">
    <property type="entry name" value="RibuloseP-bd_barrel"/>
</dbReference>
<evidence type="ECO:0000256" key="3">
    <source>
        <dbReference type="ARBA" id="ARBA00022793"/>
    </source>
</evidence>
<dbReference type="SMART" id="SM00934">
    <property type="entry name" value="OMPdecase"/>
    <property type="match status" value="1"/>
</dbReference>
<evidence type="ECO:0000256" key="5">
    <source>
        <dbReference type="ARBA" id="ARBA00023239"/>
    </source>
</evidence>
<dbReference type="PROSITE" id="PS00156">
    <property type="entry name" value="OMPDECASE"/>
    <property type="match status" value="1"/>
</dbReference>
<dbReference type="Pfam" id="PF00215">
    <property type="entry name" value="OMPdecase"/>
    <property type="match status" value="1"/>
</dbReference>
<dbReference type="GO" id="GO:0006207">
    <property type="term" value="P:'de novo' pyrimidine nucleobase biosynthetic process"/>
    <property type="evidence" value="ECO:0007669"/>
    <property type="project" value="InterPro"/>
</dbReference>
<evidence type="ECO:0000313" key="10">
    <source>
        <dbReference type="Proteomes" id="UP000248606"/>
    </source>
</evidence>
<dbReference type="SUPFAM" id="SSF51366">
    <property type="entry name" value="Ribulose-phoshate binding barrel"/>
    <property type="match status" value="1"/>
</dbReference>
<evidence type="ECO:0000259" key="8">
    <source>
        <dbReference type="SMART" id="SM00934"/>
    </source>
</evidence>
<dbReference type="AlphaFoldDB" id="A0A2W5ICQ4"/>
<evidence type="ECO:0000256" key="2">
    <source>
        <dbReference type="ARBA" id="ARBA00008847"/>
    </source>
</evidence>
<keyword evidence="3" id="KW-0210">Decarboxylase</keyword>
<comment type="similarity">
    <text evidence="2">Belongs to the OMP decarboxylase family. Type 2 subfamily.</text>
</comment>
<dbReference type="UniPathway" id="UPA00070">
    <property type="reaction ID" value="UER00120"/>
</dbReference>
<name>A0A2W5ICQ4_9ACTN</name>
<dbReference type="EMBL" id="QFOZ01000001">
    <property type="protein sequence ID" value="PZP89925.1"/>
    <property type="molecule type" value="Genomic_DNA"/>
</dbReference>
<dbReference type="InterPro" id="IPR018089">
    <property type="entry name" value="OMPdecase_AS"/>
</dbReference>
<proteinExistence type="inferred from homology"/>
<reference evidence="9 10" key="1">
    <citation type="submission" date="2017-08" db="EMBL/GenBank/DDBJ databases">
        <title>Infants hospitalized years apart are colonized by the same room-sourced microbial strains.</title>
        <authorList>
            <person name="Brooks B."/>
            <person name="Olm M.R."/>
            <person name="Firek B.A."/>
            <person name="Baker R."/>
            <person name="Thomas B.C."/>
            <person name="Morowitz M.J."/>
            <person name="Banfield J.F."/>
        </authorList>
    </citation>
    <scope>NUCLEOTIDE SEQUENCE [LARGE SCALE GENOMIC DNA]</scope>
    <source>
        <strain evidence="9">S2_006_000_R1_57</strain>
    </source>
</reference>
<dbReference type="InterPro" id="IPR001754">
    <property type="entry name" value="OMPdeCOase_dom"/>
</dbReference>
<dbReference type="InterPro" id="IPR011995">
    <property type="entry name" value="OMPdecase_type-2"/>
</dbReference>
<evidence type="ECO:0000256" key="4">
    <source>
        <dbReference type="ARBA" id="ARBA00022975"/>
    </source>
</evidence>
<dbReference type="EC" id="4.1.1.23" evidence="7"/>
<dbReference type="CDD" id="cd04725">
    <property type="entry name" value="OMP_decarboxylase_like"/>
    <property type="match status" value="1"/>
</dbReference>